<dbReference type="HOGENOM" id="CLU_1478604_0_0_1"/>
<gene>
    <name evidence="2" type="ORF">IscW_ISCW008640</name>
</gene>
<feature type="domain" description="Transposable element P transposase-like GTP-binding insertion" evidence="1">
    <location>
        <begin position="3"/>
        <end position="89"/>
    </location>
</feature>
<evidence type="ECO:0000259" key="1">
    <source>
        <dbReference type="Pfam" id="PF21788"/>
    </source>
</evidence>
<dbReference type="Proteomes" id="UP000001555">
    <property type="component" value="Unassembled WGS sequence"/>
</dbReference>
<evidence type="ECO:0000313" key="3">
    <source>
        <dbReference type="EnsemblMetazoa" id="ISCW008640-PA"/>
    </source>
</evidence>
<reference evidence="2 4" key="1">
    <citation type="submission" date="2008-03" db="EMBL/GenBank/DDBJ databases">
        <title>Annotation of Ixodes scapularis.</title>
        <authorList>
            <consortium name="Ixodes scapularis Genome Project Consortium"/>
            <person name="Caler E."/>
            <person name="Hannick L.I."/>
            <person name="Bidwell S."/>
            <person name="Joardar V."/>
            <person name="Thiagarajan M."/>
            <person name="Amedeo P."/>
            <person name="Galinsky K.J."/>
            <person name="Schobel S."/>
            <person name="Inman J."/>
            <person name="Hostetler J."/>
            <person name="Miller J."/>
            <person name="Hammond M."/>
            <person name="Megy K."/>
            <person name="Lawson D."/>
            <person name="Kodira C."/>
            <person name="Sutton G."/>
            <person name="Meyer J."/>
            <person name="Hill C.A."/>
            <person name="Birren B."/>
            <person name="Nene V."/>
            <person name="Collins F."/>
            <person name="Alarcon-Chaidez F."/>
            <person name="Wikel S."/>
            <person name="Strausberg R."/>
        </authorList>
    </citation>
    <scope>NUCLEOTIDE SEQUENCE [LARGE SCALE GENOMIC DNA]</scope>
    <source>
        <strain evidence="4">Wikel</strain>
        <strain evidence="2">Wikel colony</strain>
    </source>
</reference>
<dbReference type="Pfam" id="PF21788">
    <property type="entry name" value="TNP-like_GBD"/>
    <property type="match status" value="1"/>
</dbReference>
<proteinExistence type="predicted"/>
<dbReference type="AlphaFoldDB" id="B7Q1V5"/>
<accession>B7Q1V5</accession>
<organism>
    <name type="scientific">Ixodes scapularis</name>
    <name type="common">Black-legged tick</name>
    <name type="synonym">Deer tick</name>
    <dbReference type="NCBI Taxonomy" id="6945"/>
    <lineage>
        <taxon>Eukaryota</taxon>
        <taxon>Metazoa</taxon>
        <taxon>Ecdysozoa</taxon>
        <taxon>Arthropoda</taxon>
        <taxon>Chelicerata</taxon>
        <taxon>Arachnida</taxon>
        <taxon>Acari</taxon>
        <taxon>Parasitiformes</taxon>
        <taxon>Ixodida</taxon>
        <taxon>Ixodoidea</taxon>
        <taxon>Ixodidae</taxon>
        <taxon>Ixodinae</taxon>
        <taxon>Ixodes</taxon>
    </lineage>
</organism>
<dbReference type="VEuPathDB" id="VectorBase:ISCI008640"/>
<evidence type="ECO:0000313" key="4">
    <source>
        <dbReference type="Proteomes" id="UP000001555"/>
    </source>
</evidence>
<dbReference type="InParanoid" id="B7Q1V5"/>
<dbReference type="InterPro" id="IPR048366">
    <property type="entry name" value="TNP-like_GBD"/>
</dbReference>
<dbReference type="EMBL" id="ABJB010305265">
    <property type="status" value="NOT_ANNOTATED_CDS"/>
    <property type="molecule type" value="Genomic_DNA"/>
</dbReference>
<feature type="non-terminal residue" evidence="2">
    <location>
        <position position="1"/>
    </location>
</feature>
<reference evidence="3" key="2">
    <citation type="submission" date="2020-05" db="UniProtKB">
        <authorList>
            <consortium name="EnsemblMetazoa"/>
        </authorList>
    </citation>
    <scope>IDENTIFICATION</scope>
    <source>
        <strain evidence="3">wikel</strain>
    </source>
</reference>
<evidence type="ECO:0000313" key="2">
    <source>
        <dbReference type="EMBL" id="EEC12827.1"/>
    </source>
</evidence>
<dbReference type="PaxDb" id="6945-B7Q1V5"/>
<protein>
    <recommendedName>
        <fullName evidence="1">Transposable element P transposase-like GTP-binding insertion domain-containing protein</fullName>
    </recommendedName>
</protein>
<name>B7Q1V5_IXOSC</name>
<dbReference type="EMBL" id="DS839842">
    <property type="protein sequence ID" value="EEC12827.1"/>
    <property type="molecule type" value="Genomic_DNA"/>
</dbReference>
<feature type="non-terminal residue" evidence="2">
    <location>
        <position position="183"/>
    </location>
</feature>
<sequence>VTLQHVKELGEIDSTLQLNIAPHLKPARLDPGHFEKMKVGLVFSLLNHDTAAALRFLVQRGDMPQDALTTAWFIEVVFKWFKIMTSRTTKLAISKHNEVKFDDTVLFLQDTIRLFESLEIIDLDDDKHAWKPVQTGIILVTTVALELPDYYLNTKVFFFLCATWPVRTNRTRKPVFYSSDEQS</sequence>
<dbReference type="EnsemblMetazoa" id="ISCW008640-RA">
    <property type="protein sequence ID" value="ISCW008640-PA"/>
    <property type="gene ID" value="ISCW008640"/>
</dbReference>
<keyword evidence="4" id="KW-1185">Reference proteome</keyword>
<dbReference type="VEuPathDB" id="VectorBase:ISCW008640"/>